<comment type="subcellular location">
    <subcellularLocation>
        <location evidence="1">Membrane</location>
        <topology evidence="1">Multi-pass membrane protein</topology>
    </subcellularLocation>
</comment>
<feature type="transmembrane region" description="Helical" evidence="5">
    <location>
        <begin position="387"/>
        <end position="406"/>
    </location>
</feature>
<feature type="transmembrane region" description="Helical" evidence="5">
    <location>
        <begin position="328"/>
        <end position="348"/>
    </location>
</feature>
<dbReference type="InterPro" id="IPR050367">
    <property type="entry name" value="APC_superfamily"/>
</dbReference>
<dbReference type="AlphaFoldDB" id="A0A1V9DHC9"/>
<dbReference type="PIRSF" id="PIRSF006060">
    <property type="entry name" value="AA_transporter"/>
    <property type="match status" value="1"/>
</dbReference>
<dbReference type="PANTHER" id="PTHR42770:SF8">
    <property type="entry name" value="PUTRESCINE IMPORTER PUUP"/>
    <property type="match status" value="1"/>
</dbReference>
<dbReference type="Proteomes" id="UP000192769">
    <property type="component" value="Unassembled WGS sequence"/>
</dbReference>
<dbReference type="Gene3D" id="1.20.1740.10">
    <property type="entry name" value="Amino acid/polyamine transporter I"/>
    <property type="match status" value="1"/>
</dbReference>
<evidence type="ECO:0000256" key="4">
    <source>
        <dbReference type="ARBA" id="ARBA00023136"/>
    </source>
</evidence>
<feature type="transmembrane region" description="Helical" evidence="5">
    <location>
        <begin position="96"/>
        <end position="115"/>
    </location>
</feature>
<evidence type="ECO:0000256" key="5">
    <source>
        <dbReference type="SAM" id="Phobius"/>
    </source>
</evidence>
<feature type="transmembrane region" description="Helical" evidence="5">
    <location>
        <begin position="12"/>
        <end position="33"/>
    </location>
</feature>
<gene>
    <name evidence="7" type="ORF">B2J69_11960</name>
</gene>
<protein>
    <submittedName>
        <fullName evidence="7">Putrescine/spermidine ABC transporter</fullName>
    </submittedName>
</protein>
<dbReference type="GO" id="GO:0055085">
    <property type="term" value="P:transmembrane transport"/>
    <property type="evidence" value="ECO:0007669"/>
    <property type="project" value="InterPro"/>
</dbReference>
<reference evidence="7 8" key="1">
    <citation type="submission" date="2017-02" db="EMBL/GenBank/DDBJ databases">
        <title>Whole genome shotgun sequence of Pantoea agglomerans strain AS1 isolated from a cycad, Zamia floridana in Central Florida, USA.</title>
        <authorList>
            <person name="Lata P."/>
            <person name="Govindarajan S."/>
            <person name="Qi F."/>
            <person name="Li J.-L."/>
            <person name="Maurya S.K."/>
            <person name="Sahoo M.K."/>
        </authorList>
    </citation>
    <scope>NUCLEOTIDE SEQUENCE [LARGE SCALE GENOMIC DNA]</scope>
    <source>
        <strain evidence="7 8">AS1</strain>
    </source>
</reference>
<feature type="transmembrane region" description="Helical" evidence="5">
    <location>
        <begin position="281"/>
        <end position="307"/>
    </location>
</feature>
<feature type="transmembrane region" description="Helical" evidence="5">
    <location>
        <begin position="192"/>
        <end position="210"/>
    </location>
</feature>
<feature type="transmembrane region" description="Helical" evidence="5">
    <location>
        <begin position="45"/>
        <end position="63"/>
    </location>
</feature>
<name>A0A1V9DHC9_9GAMM</name>
<proteinExistence type="predicted"/>
<evidence type="ECO:0000313" key="8">
    <source>
        <dbReference type="Proteomes" id="UP000192769"/>
    </source>
</evidence>
<feature type="transmembrane region" description="Helical" evidence="5">
    <location>
        <begin position="150"/>
        <end position="172"/>
    </location>
</feature>
<dbReference type="OrthoDB" id="9804700at2"/>
<dbReference type="GO" id="GO:0016020">
    <property type="term" value="C:membrane"/>
    <property type="evidence" value="ECO:0007669"/>
    <property type="project" value="UniProtKB-SubCell"/>
</dbReference>
<sequence length="441" mass="48360">MRLKETNKAGLSLWQVVIIGIAYMTPMTVFDTFGIVSNITEGRVPLAYLLALAAVLLTAISYGRMVRLHPSSGSAYTYTKKVCGDKSGFIVGWSSLLDYVFLPMINSLLAGIYLQTLLPEVPVWLSILVFTALVTFVNCCNIKTLANANFIFVGIPVILMGVFIYFVIHNILRDYGDSHLYTTQPLFNGHTSIIPLISGAAVLCFSFLGFDAVTTLTDETKSPVSTIPKAVFYTALSGGCIFFVAAWFIQLYFPDNSHFKNPMEALPEIVLNVGGKLFQTLFLIAILLNTFASALASHASAARLLHIMGKNNQLTHRFFGYLHPENNNPVYCILLIGLVSLTSIFIQLDTAVSLISFGALVAFSAVNLSVIIHFAFKEKDNRGIRQIFCNILLPLAGLGCVALMWVNLSFDAFILGATWATLGLGWIVYCNVTKKEIAISE</sequence>
<evidence type="ECO:0000256" key="3">
    <source>
        <dbReference type="ARBA" id="ARBA00022989"/>
    </source>
</evidence>
<keyword evidence="2 5" id="KW-0812">Transmembrane</keyword>
<keyword evidence="4 5" id="KW-0472">Membrane</keyword>
<evidence type="ECO:0000256" key="2">
    <source>
        <dbReference type="ARBA" id="ARBA00022692"/>
    </source>
</evidence>
<feature type="domain" description="Amino acid permease/ SLC12A" evidence="6">
    <location>
        <begin position="16"/>
        <end position="416"/>
    </location>
</feature>
<dbReference type="RefSeq" id="WP_081139512.1">
    <property type="nucleotide sequence ID" value="NZ_MWUE01000017.1"/>
</dbReference>
<comment type="caution">
    <text evidence="7">The sequence shown here is derived from an EMBL/GenBank/DDBJ whole genome shotgun (WGS) entry which is preliminary data.</text>
</comment>
<evidence type="ECO:0000256" key="1">
    <source>
        <dbReference type="ARBA" id="ARBA00004141"/>
    </source>
</evidence>
<organism evidence="7 8">
    <name type="scientific">Pantoea latae</name>
    <dbReference type="NCBI Taxonomy" id="1964541"/>
    <lineage>
        <taxon>Bacteria</taxon>
        <taxon>Pseudomonadati</taxon>
        <taxon>Pseudomonadota</taxon>
        <taxon>Gammaproteobacteria</taxon>
        <taxon>Enterobacterales</taxon>
        <taxon>Erwiniaceae</taxon>
        <taxon>Pantoea</taxon>
    </lineage>
</organism>
<evidence type="ECO:0000313" key="7">
    <source>
        <dbReference type="EMBL" id="OQP33259.1"/>
    </source>
</evidence>
<dbReference type="EMBL" id="MWUE01000017">
    <property type="protein sequence ID" value="OQP33259.1"/>
    <property type="molecule type" value="Genomic_DNA"/>
</dbReference>
<feature type="transmembrane region" description="Helical" evidence="5">
    <location>
        <begin position="230"/>
        <end position="253"/>
    </location>
</feature>
<dbReference type="InterPro" id="IPR004841">
    <property type="entry name" value="AA-permease/SLC12A_dom"/>
</dbReference>
<dbReference type="Pfam" id="PF00324">
    <property type="entry name" value="AA_permease"/>
    <property type="match status" value="1"/>
</dbReference>
<feature type="transmembrane region" description="Helical" evidence="5">
    <location>
        <begin position="412"/>
        <end position="432"/>
    </location>
</feature>
<feature type="transmembrane region" description="Helical" evidence="5">
    <location>
        <begin position="121"/>
        <end position="138"/>
    </location>
</feature>
<dbReference type="PANTHER" id="PTHR42770">
    <property type="entry name" value="AMINO ACID TRANSPORTER-RELATED"/>
    <property type="match status" value="1"/>
</dbReference>
<keyword evidence="3 5" id="KW-1133">Transmembrane helix</keyword>
<feature type="transmembrane region" description="Helical" evidence="5">
    <location>
        <begin position="354"/>
        <end position="375"/>
    </location>
</feature>
<accession>A0A1V9DHC9</accession>
<evidence type="ECO:0000259" key="6">
    <source>
        <dbReference type="Pfam" id="PF00324"/>
    </source>
</evidence>
<keyword evidence="8" id="KW-1185">Reference proteome</keyword>